<dbReference type="FunFam" id="3.30.160.60:FF:000125">
    <property type="entry name" value="Putative zinc finger protein 143"/>
    <property type="match status" value="1"/>
</dbReference>
<dbReference type="HOGENOM" id="CLU_916170_0_0_1"/>
<reference evidence="9" key="1">
    <citation type="submission" date="2007-04" db="EMBL/GenBank/DDBJ databases">
        <title>Annotation of Pediculus humanus corporis strain USDA.</title>
        <authorList>
            <person name="Kirkness E."/>
            <person name="Hannick L."/>
            <person name="Hass B."/>
            <person name="Bruggner R."/>
            <person name="Lawson D."/>
            <person name="Bidwell S."/>
            <person name="Joardar V."/>
            <person name="Caler E."/>
            <person name="Walenz B."/>
            <person name="Inman J."/>
            <person name="Schobel S."/>
            <person name="Galinsky K."/>
            <person name="Amedeo P."/>
            <person name="Strausberg R."/>
        </authorList>
    </citation>
    <scope>NUCLEOTIDE SEQUENCE</scope>
    <source>
        <strain evidence="9">USDA</strain>
    </source>
</reference>
<dbReference type="eggNOG" id="KOG1721">
    <property type="taxonomic scope" value="Eukaryota"/>
</dbReference>
<dbReference type="VEuPathDB" id="VectorBase:PHUM033570"/>
<dbReference type="AlphaFoldDB" id="E0VAA7"/>
<dbReference type="CTD" id="8232285"/>
<dbReference type="InterPro" id="IPR013087">
    <property type="entry name" value="Znf_C2H2_type"/>
</dbReference>
<dbReference type="RefSeq" id="XP_002423051.1">
    <property type="nucleotide sequence ID" value="XM_002423006.1"/>
</dbReference>
<dbReference type="FunFam" id="3.30.160.60:FF:000018">
    <property type="entry name" value="Krueppel-like factor 15"/>
    <property type="match status" value="1"/>
</dbReference>
<dbReference type="KEGG" id="phu:Phum_PHUM033570"/>
<sequence>MIDGNLIDLDSFFLSGSCAMMPLLDNTPSSSLSDAFLDDFDDISYMTVPEGACTSLKKDKKTNVAAILIAFKKKKVRIIHIRSLTKVKNKTTEIKRDINFQGPLVDLSTCFNDFESWLEKCRNDCEEIMENSWANVPEIKSNDIKETCKKTTSLSELEKSVRSVSPASALASHDYTDCVVMTTKKTFECPYDSCEKMYTKSSHLKIHLRRHTGEKPFVCSWPSCEWRFSRSDELSRHVRSHSGVKPYPCFVCGKSFSRSDHLTKHNKIHTRKKKERGNVLLTNSGGMKKNNFFISRRYLVDCSR</sequence>
<evidence type="ECO:0000313" key="11">
    <source>
        <dbReference type="Proteomes" id="UP000009046"/>
    </source>
</evidence>
<keyword evidence="2" id="KW-0479">Metal-binding</keyword>
<keyword evidence="3" id="KW-0677">Repeat</keyword>
<evidence type="ECO:0000256" key="5">
    <source>
        <dbReference type="ARBA" id="ARBA00022833"/>
    </source>
</evidence>
<dbReference type="Gene3D" id="3.30.160.60">
    <property type="entry name" value="Classic Zinc Finger"/>
    <property type="match status" value="3"/>
</dbReference>
<dbReference type="PROSITE" id="PS50157">
    <property type="entry name" value="ZINC_FINGER_C2H2_2"/>
    <property type="match status" value="3"/>
</dbReference>
<evidence type="ECO:0000313" key="10">
    <source>
        <dbReference type="EnsemblMetazoa" id="PHUM033570-PA"/>
    </source>
</evidence>
<evidence type="ECO:0000259" key="8">
    <source>
        <dbReference type="PROSITE" id="PS50157"/>
    </source>
</evidence>
<keyword evidence="5" id="KW-0862">Zinc</keyword>
<dbReference type="GO" id="GO:0008270">
    <property type="term" value="F:zinc ion binding"/>
    <property type="evidence" value="ECO:0007669"/>
    <property type="project" value="UniProtKB-KW"/>
</dbReference>
<dbReference type="GeneID" id="8232285"/>
<name>E0VAA7_PEDHC</name>
<keyword evidence="6" id="KW-0539">Nucleus</keyword>
<comment type="subcellular location">
    <subcellularLocation>
        <location evidence="1">Nucleus</location>
    </subcellularLocation>
</comment>
<dbReference type="GO" id="GO:0005634">
    <property type="term" value="C:nucleus"/>
    <property type="evidence" value="ECO:0007669"/>
    <property type="project" value="UniProtKB-SubCell"/>
</dbReference>
<organism>
    <name type="scientific">Pediculus humanus subsp. corporis</name>
    <name type="common">Body louse</name>
    <dbReference type="NCBI Taxonomy" id="121224"/>
    <lineage>
        <taxon>Eukaryota</taxon>
        <taxon>Metazoa</taxon>
        <taxon>Ecdysozoa</taxon>
        <taxon>Arthropoda</taxon>
        <taxon>Hexapoda</taxon>
        <taxon>Insecta</taxon>
        <taxon>Pterygota</taxon>
        <taxon>Neoptera</taxon>
        <taxon>Paraneoptera</taxon>
        <taxon>Psocodea</taxon>
        <taxon>Troctomorpha</taxon>
        <taxon>Phthiraptera</taxon>
        <taxon>Anoplura</taxon>
        <taxon>Pediculidae</taxon>
        <taxon>Pediculus</taxon>
    </lineage>
</organism>
<gene>
    <name evidence="10" type="primary">8232285</name>
    <name evidence="9" type="ORF">Phum_PHUM033570</name>
</gene>
<evidence type="ECO:0000256" key="6">
    <source>
        <dbReference type="ARBA" id="ARBA00023242"/>
    </source>
</evidence>
<dbReference type="InterPro" id="IPR036236">
    <property type="entry name" value="Znf_C2H2_sf"/>
</dbReference>
<dbReference type="EMBL" id="DS235005">
    <property type="protein sequence ID" value="EEB10313.1"/>
    <property type="molecule type" value="Genomic_DNA"/>
</dbReference>
<evidence type="ECO:0000256" key="1">
    <source>
        <dbReference type="ARBA" id="ARBA00004123"/>
    </source>
</evidence>
<keyword evidence="4 7" id="KW-0863">Zinc-finger</keyword>
<dbReference type="PROSITE" id="PS00028">
    <property type="entry name" value="ZINC_FINGER_C2H2_1"/>
    <property type="match status" value="3"/>
</dbReference>
<feature type="domain" description="C2H2-type" evidence="8">
    <location>
        <begin position="217"/>
        <end position="246"/>
    </location>
</feature>
<evidence type="ECO:0000313" key="9">
    <source>
        <dbReference type="EMBL" id="EEB10313.1"/>
    </source>
</evidence>
<dbReference type="Proteomes" id="UP000009046">
    <property type="component" value="Unassembled WGS sequence"/>
</dbReference>
<dbReference type="FunFam" id="3.30.160.60:FF:000939">
    <property type="entry name" value="zinc finger protein 8 isoform X1"/>
    <property type="match status" value="1"/>
</dbReference>
<proteinExistence type="predicted"/>
<feature type="domain" description="C2H2-type" evidence="8">
    <location>
        <begin position="247"/>
        <end position="274"/>
    </location>
</feature>
<reference evidence="9" key="2">
    <citation type="submission" date="2007-04" db="EMBL/GenBank/DDBJ databases">
        <title>The genome of the human body louse.</title>
        <authorList>
            <consortium name="The Human Body Louse Genome Consortium"/>
            <person name="Kirkness E."/>
            <person name="Walenz B."/>
            <person name="Hass B."/>
            <person name="Bruggner R."/>
            <person name="Strausberg R."/>
        </authorList>
    </citation>
    <scope>NUCLEOTIDE SEQUENCE</scope>
    <source>
        <strain evidence="9">USDA</strain>
    </source>
</reference>
<protein>
    <submittedName>
        <fullName evidence="9 10">Zinc finger protein, putative</fullName>
    </submittedName>
</protein>
<feature type="domain" description="C2H2-type" evidence="8">
    <location>
        <begin position="187"/>
        <end position="216"/>
    </location>
</feature>
<dbReference type="InParanoid" id="E0VAA7"/>
<evidence type="ECO:0000256" key="7">
    <source>
        <dbReference type="PROSITE-ProRule" id="PRU00042"/>
    </source>
</evidence>
<dbReference type="SMART" id="SM00355">
    <property type="entry name" value="ZnF_C2H2"/>
    <property type="match status" value="3"/>
</dbReference>
<dbReference type="GO" id="GO:0000978">
    <property type="term" value="F:RNA polymerase II cis-regulatory region sequence-specific DNA binding"/>
    <property type="evidence" value="ECO:0007669"/>
    <property type="project" value="TreeGrafter"/>
</dbReference>
<dbReference type="Pfam" id="PF00096">
    <property type="entry name" value="zf-C2H2"/>
    <property type="match status" value="3"/>
</dbReference>
<dbReference type="PANTHER" id="PTHR23235">
    <property type="entry name" value="KRUEPPEL-LIKE TRANSCRIPTION FACTOR"/>
    <property type="match status" value="1"/>
</dbReference>
<dbReference type="EnsemblMetazoa" id="PHUM033570-RA">
    <property type="protein sequence ID" value="PHUM033570-PA"/>
    <property type="gene ID" value="PHUM033570"/>
</dbReference>
<keyword evidence="11" id="KW-1185">Reference proteome</keyword>
<evidence type="ECO:0000256" key="2">
    <source>
        <dbReference type="ARBA" id="ARBA00022723"/>
    </source>
</evidence>
<dbReference type="SUPFAM" id="SSF57667">
    <property type="entry name" value="beta-beta-alpha zinc fingers"/>
    <property type="match status" value="2"/>
</dbReference>
<dbReference type="EMBL" id="AAZO01000399">
    <property type="status" value="NOT_ANNOTATED_CDS"/>
    <property type="molecule type" value="Genomic_DNA"/>
</dbReference>
<dbReference type="PANTHER" id="PTHR23235:SF120">
    <property type="entry name" value="KRUPPEL-LIKE FACTOR 15"/>
    <property type="match status" value="1"/>
</dbReference>
<dbReference type="OrthoDB" id="4748970at2759"/>
<evidence type="ECO:0000256" key="4">
    <source>
        <dbReference type="ARBA" id="ARBA00022771"/>
    </source>
</evidence>
<evidence type="ECO:0000256" key="3">
    <source>
        <dbReference type="ARBA" id="ARBA00022737"/>
    </source>
</evidence>
<dbReference type="GO" id="GO:0000981">
    <property type="term" value="F:DNA-binding transcription factor activity, RNA polymerase II-specific"/>
    <property type="evidence" value="ECO:0007669"/>
    <property type="project" value="TreeGrafter"/>
</dbReference>
<reference evidence="10" key="3">
    <citation type="submission" date="2020-05" db="UniProtKB">
        <authorList>
            <consortium name="EnsemblMetazoa"/>
        </authorList>
    </citation>
    <scope>IDENTIFICATION</scope>
    <source>
        <strain evidence="10">USDA</strain>
    </source>
</reference>
<accession>E0VAA7</accession>